<keyword evidence="2" id="KW-0812">Transmembrane</keyword>
<keyword evidence="2" id="KW-0472">Membrane</keyword>
<dbReference type="AlphaFoldDB" id="A0A939RTD0"/>
<evidence type="ECO:0000256" key="1">
    <source>
        <dbReference type="SAM" id="MobiDB-lite"/>
    </source>
</evidence>
<sequence>MSGQLFAEACAVVTLLFMIELLRRRRLREKYVVLWIGVALVVLVGAFFPRLLDQVATVVGVTVPINLILFVGQLLLLVVCVQLSAEVSTLEQESQTLAEELALLRNRVERLERAAGAAPRPPSVADPDPSGRSPG</sequence>
<reference evidence="3" key="1">
    <citation type="submission" date="2021-03" db="EMBL/GenBank/DDBJ databases">
        <title>Actinotalea soli sp. nov., isolated from soil.</title>
        <authorList>
            <person name="Ping W."/>
            <person name="Zhang J."/>
        </authorList>
    </citation>
    <scope>NUCLEOTIDE SEQUENCE</scope>
    <source>
        <strain evidence="3">BY-33</strain>
    </source>
</reference>
<dbReference type="Proteomes" id="UP000664209">
    <property type="component" value="Unassembled WGS sequence"/>
</dbReference>
<accession>A0A939RTD0</accession>
<name>A0A939RTD0_9CELL</name>
<feature type="transmembrane region" description="Helical" evidence="2">
    <location>
        <begin position="58"/>
        <end position="81"/>
    </location>
</feature>
<proteinExistence type="predicted"/>
<feature type="transmembrane region" description="Helical" evidence="2">
    <location>
        <begin position="31"/>
        <end position="52"/>
    </location>
</feature>
<protein>
    <submittedName>
        <fullName evidence="3">DUF2304 domain-containing protein</fullName>
    </submittedName>
</protein>
<evidence type="ECO:0000313" key="4">
    <source>
        <dbReference type="Proteomes" id="UP000664209"/>
    </source>
</evidence>
<feature type="transmembrane region" description="Helical" evidence="2">
    <location>
        <begin position="6"/>
        <end position="22"/>
    </location>
</feature>
<keyword evidence="4" id="KW-1185">Reference proteome</keyword>
<dbReference type="InterPro" id="IPR019277">
    <property type="entry name" value="DUF2304"/>
</dbReference>
<comment type="caution">
    <text evidence="3">The sequence shown here is derived from an EMBL/GenBank/DDBJ whole genome shotgun (WGS) entry which is preliminary data.</text>
</comment>
<dbReference type="RefSeq" id="WP_208054540.1">
    <property type="nucleotide sequence ID" value="NZ_JAGEMK010000001.1"/>
</dbReference>
<dbReference type="Pfam" id="PF10066">
    <property type="entry name" value="DUF2304"/>
    <property type="match status" value="1"/>
</dbReference>
<feature type="region of interest" description="Disordered" evidence="1">
    <location>
        <begin position="113"/>
        <end position="135"/>
    </location>
</feature>
<gene>
    <name evidence="3" type="ORF">J4G33_03895</name>
</gene>
<keyword evidence="2" id="KW-1133">Transmembrane helix</keyword>
<organism evidence="3 4">
    <name type="scientific">Actinotalea soli</name>
    <dbReference type="NCBI Taxonomy" id="2819234"/>
    <lineage>
        <taxon>Bacteria</taxon>
        <taxon>Bacillati</taxon>
        <taxon>Actinomycetota</taxon>
        <taxon>Actinomycetes</taxon>
        <taxon>Micrococcales</taxon>
        <taxon>Cellulomonadaceae</taxon>
        <taxon>Actinotalea</taxon>
    </lineage>
</organism>
<evidence type="ECO:0000256" key="2">
    <source>
        <dbReference type="SAM" id="Phobius"/>
    </source>
</evidence>
<dbReference type="EMBL" id="JAGEMK010000001">
    <property type="protein sequence ID" value="MBO1750939.1"/>
    <property type="molecule type" value="Genomic_DNA"/>
</dbReference>
<evidence type="ECO:0000313" key="3">
    <source>
        <dbReference type="EMBL" id="MBO1750939.1"/>
    </source>
</evidence>